<accession>A0AAD5H9R2</accession>
<dbReference type="PANTHER" id="PTHR31465:SF9">
    <property type="entry name" value="SPHINGOID LONG-CHAIN BASE TRANSPORTER RSB1"/>
    <property type="match status" value="1"/>
</dbReference>
<dbReference type="Proteomes" id="UP001206595">
    <property type="component" value="Unassembled WGS sequence"/>
</dbReference>
<evidence type="ECO:0000256" key="1">
    <source>
        <dbReference type="ARBA" id="ARBA00004141"/>
    </source>
</evidence>
<keyword evidence="3 5" id="KW-1133">Transmembrane helix</keyword>
<comment type="caution">
    <text evidence="6">The sequence shown here is derived from an EMBL/GenBank/DDBJ whole genome shotgun (WGS) entry which is preliminary data.</text>
</comment>
<protein>
    <recommendedName>
        <fullName evidence="8">Sphingoid long-chain base transporter RSB1</fullName>
    </recommendedName>
</protein>
<feature type="transmembrane region" description="Helical" evidence="5">
    <location>
        <begin position="110"/>
        <end position="139"/>
    </location>
</feature>
<feature type="transmembrane region" description="Helical" evidence="5">
    <location>
        <begin position="79"/>
        <end position="98"/>
    </location>
</feature>
<organism evidence="6 7">
    <name type="scientific">Umbelopsis ramanniana AG</name>
    <dbReference type="NCBI Taxonomy" id="1314678"/>
    <lineage>
        <taxon>Eukaryota</taxon>
        <taxon>Fungi</taxon>
        <taxon>Fungi incertae sedis</taxon>
        <taxon>Mucoromycota</taxon>
        <taxon>Mucoromycotina</taxon>
        <taxon>Umbelopsidomycetes</taxon>
        <taxon>Umbelopsidales</taxon>
        <taxon>Umbelopsidaceae</taxon>
        <taxon>Umbelopsis</taxon>
    </lineage>
</organism>
<evidence type="ECO:0000256" key="3">
    <source>
        <dbReference type="ARBA" id="ARBA00022989"/>
    </source>
</evidence>
<evidence type="ECO:0000256" key="4">
    <source>
        <dbReference type="ARBA" id="ARBA00023136"/>
    </source>
</evidence>
<evidence type="ECO:0008006" key="8">
    <source>
        <dbReference type="Google" id="ProtNLM"/>
    </source>
</evidence>
<dbReference type="GO" id="GO:0000324">
    <property type="term" value="C:fungal-type vacuole"/>
    <property type="evidence" value="ECO:0007669"/>
    <property type="project" value="TreeGrafter"/>
</dbReference>
<keyword evidence="7" id="KW-1185">Reference proteome</keyword>
<feature type="transmembrane region" description="Helical" evidence="5">
    <location>
        <begin position="185"/>
        <end position="213"/>
    </location>
</feature>
<feature type="transmembrane region" description="Helical" evidence="5">
    <location>
        <begin position="151"/>
        <end position="173"/>
    </location>
</feature>
<dbReference type="GO" id="GO:0005886">
    <property type="term" value="C:plasma membrane"/>
    <property type="evidence" value="ECO:0007669"/>
    <property type="project" value="TreeGrafter"/>
</dbReference>
<evidence type="ECO:0000256" key="5">
    <source>
        <dbReference type="SAM" id="Phobius"/>
    </source>
</evidence>
<keyword evidence="4 5" id="KW-0472">Membrane</keyword>
<feature type="transmembrane region" description="Helical" evidence="5">
    <location>
        <begin position="301"/>
        <end position="330"/>
    </location>
</feature>
<evidence type="ECO:0000256" key="2">
    <source>
        <dbReference type="ARBA" id="ARBA00022692"/>
    </source>
</evidence>
<gene>
    <name evidence="6" type="ORF">K450DRAFT_216180</name>
</gene>
<feature type="transmembrane region" description="Helical" evidence="5">
    <location>
        <begin position="50"/>
        <end position="72"/>
    </location>
</feature>
<dbReference type="Pfam" id="PF04479">
    <property type="entry name" value="RTA1"/>
    <property type="match status" value="1"/>
</dbReference>
<proteinExistence type="predicted"/>
<feature type="transmembrane region" description="Helical" evidence="5">
    <location>
        <begin position="263"/>
        <end position="281"/>
    </location>
</feature>
<dbReference type="InterPro" id="IPR007568">
    <property type="entry name" value="RTA1"/>
</dbReference>
<comment type="subcellular location">
    <subcellularLocation>
        <location evidence="1">Membrane</location>
        <topology evidence="1">Multi-pass membrane protein</topology>
    </subcellularLocation>
</comment>
<dbReference type="AlphaFoldDB" id="A0AAD5H9R2"/>
<keyword evidence="2 5" id="KW-0812">Transmembrane</keyword>
<dbReference type="PANTHER" id="PTHR31465">
    <property type="entry name" value="PROTEIN RTA1-RELATED"/>
    <property type="match status" value="1"/>
</dbReference>
<reference evidence="6" key="2">
    <citation type="journal article" date="2022" name="Proc. Natl. Acad. Sci. U.S.A.">
        <title>Diploid-dominant life cycles characterize the early evolution of Fungi.</title>
        <authorList>
            <person name="Amses K.R."/>
            <person name="Simmons D.R."/>
            <person name="Longcore J.E."/>
            <person name="Mondo S.J."/>
            <person name="Seto K."/>
            <person name="Jeronimo G.H."/>
            <person name="Bonds A.E."/>
            <person name="Quandt C.A."/>
            <person name="Davis W.J."/>
            <person name="Chang Y."/>
            <person name="Federici B.A."/>
            <person name="Kuo A."/>
            <person name="LaButti K."/>
            <person name="Pangilinan J."/>
            <person name="Andreopoulos W."/>
            <person name="Tritt A."/>
            <person name="Riley R."/>
            <person name="Hundley H."/>
            <person name="Johnson J."/>
            <person name="Lipzen A."/>
            <person name="Barry K."/>
            <person name="Lang B.F."/>
            <person name="Cuomo C.A."/>
            <person name="Buchler N.E."/>
            <person name="Grigoriev I.V."/>
            <person name="Spatafora J.W."/>
            <person name="Stajich J.E."/>
            <person name="James T.Y."/>
        </authorList>
    </citation>
    <scope>NUCLEOTIDE SEQUENCE</scope>
    <source>
        <strain evidence="6">AG</strain>
    </source>
</reference>
<evidence type="ECO:0000313" key="7">
    <source>
        <dbReference type="Proteomes" id="UP001206595"/>
    </source>
</evidence>
<dbReference type="EMBL" id="MU620999">
    <property type="protein sequence ID" value="KAI8575114.1"/>
    <property type="molecule type" value="Genomic_DNA"/>
</dbReference>
<name>A0AAD5H9R2_UMBRA</name>
<dbReference type="RefSeq" id="XP_051440118.1">
    <property type="nucleotide sequence ID" value="XM_051584851.1"/>
</dbReference>
<dbReference type="GeneID" id="75910201"/>
<sequence>MCDTIPDFSNYTLATFNQTLLSDLTQCTPCICPIVLDGVILANTSYFPTLAGNALFAGIFGTLLIAQIVIGISHRTWKFLIAIVGGLVLEILGYGARIGMRFNMFTQTFFIMYLVCLTIGPAFLSAAIYLTFSHLIIIYSESNARFKPRTYTYVFISSDVVALLLQAAGGAMASISTPGSSSQHIGINIMVAGVAWQVFSLAIFALLSFDFFLRVRAAKRSLYAVNHSQTSAYLTLAEPSKKPDVVLFNPAFAEIRLRPRFRFFIFAIFAASVFIFVRSVFRCAELSGGFGGPLANEEITFMVLEGCMMILACTLLTVLHPGLVVGGVMWRMASWKSQNPEGGLDLDDYPGNDFGK</sequence>
<reference evidence="6" key="1">
    <citation type="submission" date="2021-06" db="EMBL/GenBank/DDBJ databases">
        <authorList>
            <consortium name="DOE Joint Genome Institute"/>
            <person name="Mondo S.J."/>
            <person name="Amses K.R."/>
            <person name="Simmons D.R."/>
            <person name="Longcore J.E."/>
            <person name="Seto K."/>
            <person name="Alves G.H."/>
            <person name="Bonds A.E."/>
            <person name="Quandt C.A."/>
            <person name="Davis W.J."/>
            <person name="Chang Y."/>
            <person name="Letcher P.M."/>
            <person name="Powell M.J."/>
            <person name="Kuo A."/>
            <person name="Labutti K."/>
            <person name="Pangilinan J."/>
            <person name="Andreopoulos W."/>
            <person name="Tritt A."/>
            <person name="Riley R."/>
            <person name="Hundley H."/>
            <person name="Johnson J."/>
            <person name="Lipzen A."/>
            <person name="Barry K."/>
            <person name="Berbee M.L."/>
            <person name="Buchler N.E."/>
            <person name="Grigoriev I.V."/>
            <person name="Spatafora J.W."/>
            <person name="Stajich J.E."/>
            <person name="James T.Y."/>
        </authorList>
    </citation>
    <scope>NUCLEOTIDE SEQUENCE</scope>
    <source>
        <strain evidence="6">AG</strain>
    </source>
</reference>
<evidence type="ECO:0000313" key="6">
    <source>
        <dbReference type="EMBL" id="KAI8575114.1"/>
    </source>
</evidence>